<evidence type="ECO:0000256" key="1">
    <source>
        <dbReference type="ARBA" id="ARBA00001273"/>
    </source>
</evidence>
<accession>A0A1W1D9H1</accession>
<name>A0A1W1D9H1_9ZZZZ</name>
<evidence type="ECO:0000256" key="6">
    <source>
        <dbReference type="ARBA" id="ARBA00022801"/>
    </source>
</evidence>
<dbReference type="PRINTS" id="PR00115">
    <property type="entry name" value="F16BPHPHTASE"/>
</dbReference>
<keyword evidence="7" id="KW-0460">Magnesium</keyword>
<dbReference type="InterPro" id="IPR000146">
    <property type="entry name" value="FBPase_class-1"/>
</dbReference>
<evidence type="ECO:0000256" key="9">
    <source>
        <dbReference type="ARBA" id="ARBA00024331"/>
    </source>
</evidence>
<dbReference type="NCBIfam" id="NF006780">
    <property type="entry name" value="PRK09293.1-4"/>
    <property type="match status" value="1"/>
</dbReference>
<comment type="catalytic activity">
    <reaction evidence="1">
        <text>beta-D-fructose 1,6-bisphosphate + H2O = beta-D-fructose 6-phosphate + phosphate</text>
        <dbReference type="Rhea" id="RHEA:11064"/>
        <dbReference type="ChEBI" id="CHEBI:15377"/>
        <dbReference type="ChEBI" id="CHEBI:32966"/>
        <dbReference type="ChEBI" id="CHEBI:43474"/>
        <dbReference type="ChEBI" id="CHEBI:57634"/>
        <dbReference type="EC" id="3.1.3.11"/>
    </reaction>
</comment>
<dbReference type="PIRSF" id="PIRSF000904">
    <property type="entry name" value="FBPtase_SBPase"/>
    <property type="match status" value="1"/>
</dbReference>
<evidence type="ECO:0000256" key="8">
    <source>
        <dbReference type="ARBA" id="ARBA00023277"/>
    </source>
</evidence>
<evidence type="ECO:0000256" key="2">
    <source>
        <dbReference type="ARBA" id="ARBA00010941"/>
    </source>
</evidence>
<dbReference type="GO" id="GO:0042132">
    <property type="term" value="F:fructose 1,6-bisphosphate 1-phosphatase activity"/>
    <property type="evidence" value="ECO:0007669"/>
    <property type="project" value="UniProtKB-EC"/>
</dbReference>
<evidence type="ECO:0000256" key="7">
    <source>
        <dbReference type="ARBA" id="ARBA00022842"/>
    </source>
</evidence>
<dbReference type="PIRSF" id="PIRSF500210">
    <property type="entry name" value="FBPtase"/>
    <property type="match status" value="1"/>
</dbReference>
<evidence type="ECO:0000256" key="5">
    <source>
        <dbReference type="ARBA" id="ARBA00022723"/>
    </source>
</evidence>
<dbReference type="InterPro" id="IPR044015">
    <property type="entry name" value="FBPase_C_dom"/>
</dbReference>
<comment type="similarity">
    <text evidence="2">Belongs to the FBPase class 1 family.</text>
</comment>
<dbReference type="GO" id="GO:0046872">
    <property type="term" value="F:metal ion binding"/>
    <property type="evidence" value="ECO:0007669"/>
    <property type="project" value="UniProtKB-KW"/>
</dbReference>
<evidence type="ECO:0000259" key="10">
    <source>
        <dbReference type="Pfam" id="PF00316"/>
    </source>
</evidence>
<protein>
    <recommendedName>
        <fullName evidence="3">fructose-bisphosphatase</fullName>
        <ecNumber evidence="3">3.1.3.11</ecNumber>
    </recommendedName>
</protein>
<gene>
    <name evidence="12" type="ORF">MNB_SUP05-4-954</name>
</gene>
<feature type="domain" description="Fructose-1-6-bisphosphatase class I N-terminal" evidence="10">
    <location>
        <begin position="14"/>
        <end position="185"/>
    </location>
</feature>
<dbReference type="NCBIfam" id="NF006779">
    <property type="entry name" value="PRK09293.1-3"/>
    <property type="match status" value="1"/>
</dbReference>
<dbReference type="GO" id="GO:0005829">
    <property type="term" value="C:cytosol"/>
    <property type="evidence" value="ECO:0007669"/>
    <property type="project" value="TreeGrafter"/>
</dbReference>
<feature type="domain" description="Fructose-1-6-bisphosphatase class 1 C-terminal" evidence="11">
    <location>
        <begin position="189"/>
        <end position="321"/>
    </location>
</feature>
<dbReference type="Gene3D" id="3.30.540.10">
    <property type="entry name" value="Fructose-1,6-Bisphosphatase, subunit A, domain 1"/>
    <property type="match status" value="1"/>
</dbReference>
<dbReference type="AlphaFoldDB" id="A0A1W1D9H1"/>
<evidence type="ECO:0000256" key="3">
    <source>
        <dbReference type="ARBA" id="ARBA00013093"/>
    </source>
</evidence>
<comment type="pathway">
    <text evidence="9">Carbohydrate biosynthesis.</text>
</comment>
<dbReference type="SUPFAM" id="SSF56655">
    <property type="entry name" value="Carbohydrate phosphatase"/>
    <property type="match status" value="1"/>
</dbReference>
<evidence type="ECO:0000259" key="11">
    <source>
        <dbReference type="Pfam" id="PF18913"/>
    </source>
</evidence>
<organism evidence="12">
    <name type="scientific">hydrothermal vent metagenome</name>
    <dbReference type="NCBI Taxonomy" id="652676"/>
    <lineage>
        <taxon>unclassified sequences</taxon>
        <taxon>metagenomes</taxon>
        <taxon>ecological metagenomes</taxon>
    </lineage>
</organism>
<dbReference type="FunFam" id="3.40.190.80:FF:000011">
    <property type="entry name" value="Fructose-1,6-bisphosphatase class 1"/>
    <property type="match status" value="1"/>
</dbReference>
<dbReference type="InterPro" id="IPR028343">
    <property type="entry name" value="FBPtase"/>
</dbReference>
<keyword evidence="8" id="KW-0119">Carbohydrate metabolism</keyword>
<dbReference type="GO" id="GO:0006002">
    <property type="term" value="P:fructose 6-phosphate metabolic process"/>
    <property type="evidence" value="ECO:0007669"/>
    <property type="project" value="TreeGrafter"/>
</dbReference>
<evidence type="ECO:0000313" key="12">
    <source>
        <dbReference type="EMBL" id="SFV77160.1"/>
    </source>
</evidence>
<keyword evidence="5" id="KW-0479">Metal-binding</keyword>
<sequence>MKRLDQVLSADGVCAELELVIKDTMVACKDIAYKLGQGALAGVLGATEDENIQGETQKMLDVISNDLLKDILCANPYVKGVGSEEEDYTIAGHADGRYLVTFDPLDGSSNIDVNLSVGTIFSVLEAPKDTRTGDDQAVFLQSGRNQVAAGYVLYGPSTLLVMTTGKGVNLFTLDTNVGEFVLTQEQLKITEDTAEFAINMSNQRFWEPEMKEYIDHCLQGEEGPLGKRYNMRWVASMVAEVHRILIRGGIFMYPYDNRDPSKAGKLRLMYEGNPMSMIVEQAGGLSSTGHQCILDVDPKGIHDRVPVILGSKNEVKKVVAMFGDYITKS</sequence>
<dbReference type="Gene3D" id="3.40.190.80">
    <property type="match status" value="1"/>
</dbReference>
<dbReference type="GO" id="GO:0030388">
    <property type="term" value="P:fructose 1,6-bisphosphate metabolic process"/>
    <property type="evidence" value="ECO:0007669"/>
    <property type="project" value="TreeGrafter"/>
</dbReference>
<dbReference type="PANTHER" id="PTHR11556:SF35">
    <property type="entry name" value="SEDOHEPTULOSE-1,7-BISPHOSPHATASE, CHLOROPLASTIC"/>
    <property type="match status" value="1"/>
</dbReference>
<dbReference type="HAMAP" id="MF_01855">
    <property type="entry name" value="FBPase_class1"/>
    <property type="match status" value="1"/>
</dbReference>
<proteinExistence type="inferred from homology"/>
<dbReference type="GO" id="GO:0006000">
    <property type="term" value="P:fructose metabolic process"/>
    <property type="evidence" value="ECO:0007669"/>
    <property type="project" value="TreeGrafter"/>
</dbReference>
<dbReference type="PANTHER" id="PTHR11556">
    <property type="entry name" value="FRUCTOSE-1,6-BISPHOSPHATASE-RELATED"/>
    <property type="match status" value="1"/>
</dbReference>
<dbReference type="Pfam" id="PF00316">
    <property type="entry name" value="FBPase"/>
    <property type="match status" value="1"/>
</dbReference>
<evidence type="ECO:0000256" key="4">
    <source>
        <dbReference type="ARBA" id="ARBA00022490"/>
    </source>
</evidence>
<dbReference type="InterPro" id="IPR033391">
    <property type="entry name" value="FBPase_N"/>
</dbReference>
<dbReference type="EMBL" id="FPHR01000018">
    <property type="protein sequence ID" value="SFV77160.1"/>
    <property type="molecule type" value="Genomic_DNA"/>
</dbReference>
<reference evidence="12" key="1">
    <citation type="submission" date="2016-10" db="EMBL/GenBank/DDBJ databases">
        <authorList>
            <person name="de Groot N.N."/>
        </authorList>
    </citation>
    <scope>NUCLEOTIDE SEQUENCE</scope>
</reference>
<keyword evidence="4" id="KW-0963">Cytoplasm</keyword>
<dbReference type="EC" id="3.1.3.11" evidence="3"/>
<keyword evidence="6 12" id="KW-0378">Hydrolase</keyword>
<dbReference type="GO" id="GO:0005986">
    <property type="term" value="P:sucrose biosynthetic process"/>
    <property type="evidence" value="ECO:0007669"/>
    <property type="project" value="TreeGrafter"/>
</dbReference>
<dbReference type="Pfam" id="PF18913">
    <property type="entry name" value="FBPase_C"/>
    <property type="match status" value="1"/>
</dbReference>
<dbReference type="GO" id="GO:0006094">
    <property type="term" value="P:gluconeogenesis"/>
    <property type="evidence" value="ECO:0007669"/>
    <property type="project" value="TreeGrafter"/>
</dbReference>
<dbReference type="CDD" id="cd00354">
    <property type="entry name" value="FBPase"/>
    <property type="match status" value="1"/>
</dbReference>